<dbReference type="EMBL" id="CAJOBC010058565">
    <property type="protein sequence ID" value="CAF4201286.1"/>
    <property type="molecule type" value="Genomic_DNA"/>
</dbReference>
<dbReference type="EMBL" id="CAJNOQ010014385">
    <property type="protein sequence ID" value="CAF1340602.1"/>
    <property type="molecule type" value="Genomic_DNA"/>
</dbReference>
<evidence type="ECO:0000313" key="3">
    <source>
        <dbReference type="Proteomes" id="UP000663829"/>
    </source>
</evidence>
<proteinExistence type="predicted"/>
<evidence type="ECO:0000313" key="2">
    <source>
        <dbReference type="EMBL" id="CAF4201286.1"/>
    </source>
</evidence>
<dbReference type="Proteomes" id="UP000681722">
    <property type="component" value="Unassembled WGS sequence"/>
</dbReference>
<name>A0A815GJF8_9BILA</name>
<evidence type="ECO:0000313" key="1">
    <source>
        <dbReference type="EMBL" id="CAF1340602.1"/>
    </source>
</evidence>
<accession>A0A815GJF8</accession>
<organism evidence="1 3">
    <name type="scientific">Didymodactylos carnosus</name>
    <dbReference type="NCBI Taxonomy" id="1234261"/>
    <lineage>
        <taxon>Eukaryota</taxon>
        <taxon>Metazoa</taxon>
        <taxon>Spiralia</taxon>
        <taxon>Gnathifera</taxon>
        <taxon>Rotifera</taxon>
        <taxon>Eurotatoria</taxon>
        <taxon>Bdelloidea</taxon>
        <taxon>Philodinida</taxon>
        <taxon>Philodinidae</taxon>
        <taxon>Didymodactylos</taxon>
    </lineage>
</organism>
<dbReference type="Proteomes" id="UP000663829">
    <property type="component" value="Unassembled WGS sequence"/>
</dbReference>
<gene>
    <name evidence="1" type="ORF">GPM918_LOCUS30412</name>
    <name evidence="2" type="ORF">SRO942_LOCUS31026</name>
</gene>
<feature type="non-terminal residue" evidence="1">
    <location>
        <position position="1"/>
    </location>
</feature>
<keyword evidence="3" id="KW-1185">Reference proteome</keyword>
<protein>
    <submittedName>
        <fullName evidence="1">Uncharacterized protein</fullName>
    </submittedName>
</protein>
<sequence length="244" mass="27452">MLRSPRPTITLAIAIQQKSVLPDHASLGTTYNNVATAYKSLTPFDKTFEIQQKPLSSSDLNLTDSAIGNRDSDVRNVRGKKDDYSETNALLVKLQKELLKIGISIEHDRNLSSSHEHVYVSKQETAGGTISIQSTPDCCTEIIGLTLTNDGHCVDNKGIHDQDPSWANEYSKVRGIWSSVIEMQDKMTKDIESTIARPSRWLRTHELFSELWTQQRPQCQYVYELQLSDRAMSSASPSAWPVFH</sequence>
<comment type="caution">
    <text evidence="1">The sequence shown here is derived from an EMBL/GenBank/DDBJ whole genome shotgun (WGS) entry which is preliminary data.</text>
</comment>
<dbReference type="AlphaFoldDB" id="A0A815GJF8"/>
<reference evidence="1" key="1">
    <citation type="submission" date="2021-02" db="EMBL/GenBank/DDBJ databases">
        <authorList>
            <person name="Nowell W R."/>
        </authorList>
    </citation>
    <scope>NUCLEOTIDE SEQUENCE</scope>
</reference>